<dbReference type="GO" id="GO:0046556">
    <property type="term" value="F:alpha-L-arabinofuranosidase activity"/>
    <property type="evidence" value="ECO:0007669"/>
    <property type="project" value="InterPro"/>
</dbReference>
<sequence>MDSLMLAIALMIISSQSCVYVSSKLCTNTITDELLTSKNHTLKDEMFSHYHLTPTDESAWSTLFPRKMLREEAADEHNWAMMYKKIKYSGRAKGVGGLLNEVSLHDVRLEPSSIHGVAQRTNLEYLLMLDVDRLVWSFRKAARLETRGEPYGGWEGPDVELRGHFVGHYLSASAQMWASTHNDSLKQKMTAVVSALSACQKKIGTGYLSAFPTELFDRLEAIKPVWAPYYTIHKILAGLLDQYTLVGNDQALKMTIWMVDYFYNRVQNVISKHTIEKHWATLNEEAGGMNDLLYKLYSVTGDQKHLLLGHLFDKPCFLGLLAVKVDDISGFHANSHIPVVVGSQMRYEVTGDLLYKEIGTFFMDIVNSSHSYATGGTSVGEFWTDPKRLADKLRTENEESCTTYNMLKVSRHLFRWSKEMAYADYYERALTNGVLSIQRGTDPGIMIYMLPLGRGVSKAKSYHGWGTQFDSFWCCYGTGIESFSKLGDSIYFEEGGKIPSLYIIQYISSSLYWRSQNVTLKQEVKQVASWDPRFQVALTVTSKQVQPGGASTLKFRIPLWTHSNGAKATLNGHKILMTSSPGNFLSVSRNWNTRDKITLELPIILRTEAIKDDRPKYASLHAIFYGPYLLAGLSNGDWDLNGKSTKSLSDWITPIPSEYNSHLITLSQESGKSAFALTNSNTSLKMDKFPLPGTNSSVNATFRLVLKEPGNFSKPDDAIGRLVMLEPFDLPGKAIVHFGEGKNLGVADSNKASGSVFRLVGGLDGKNNTVSLEAEDQKGCFAYKNGKGIIVLGRDSKLLDKGFKRAASFSLRKGVSEYHPVSFVAKGIRRNFVLSPLLGLRDEFYTVYFNIHS</sequence>
<evidence type="ECO:0000313" key="5">
    <source>
        <dbReference type="Proteomes" id="UP000653305"/>
    </source>
</evidence>
<evidence type="ECO:0000259" key="3">
    <source>
        <dbReference type="Pfam" id="PF20736"/>
    </source>
</evidence>
<organism evidence="4 5">
    <name type="scientific">Phtheirospermum japonicum</name>
    <dbReference type="NCBI Taxonomy" id="374723"/>
    <lineage>
        <taxon>Eukaryota</taxon>
        <taxon>Viridiplantae</taxon>
        <taxon>Streptophyta</taxon>
        <taxon>Embryophyta</taxon>
        <taxon>Tracheophyta</taxon>
        <taxon>Spermatophyta</taxon>
        <taxon>Magnoliopsida</taxon>
        <taxon>eudicotyledons</taxon>
        <taxon>Gunneridae</taxon>
        <taxon>Pentapetalae</taxon>
        <taxon>asterids</taxon>
        <taxon>lamiids</taxon>
        <taxon>Lamiales</taxon>
        <taxon>Orobanchaceae</taxon>
        <taxon>Orobanchaceae incertae sedis</taxon>
        <taxon>Phtheirospermum</taxon>
    </lineage>
</organism>
<evidence type="ECO:0000256" key="1">
    <source>
        <dbReference type="SAM" id="SignalP"/>
    </source>
</evidence>
<keyword evidence="1" id="KW-0732">Signal</keyword>
<dbReference type="Pfam" id="PF07944">
    <property type="entry name" value="Beta-AFase-like_GH127_cat"/>
    <property type="match status" value="1"/>
</dbReference>
<dbReference type="PANTHER" id="PTHR31151">
    <property type="entry name" value="PROLINE-TRNA LIGASE (DUF1680)"/>
    <property type="match status" value="1"/>
</dbReference>
<dbReference type="GO" id="GO:0046373">
    <property type="term" value="P:L-arabinose metabolic process"/>
    <property type="evidence" value="ECO:0007669"/>
    <property type="project" value="InterPro"/>
</dbReference>
<dbReference type="InterPro" id="IPR049046">
    <property type="entry name" value="Beta-AFase-like_GH127_middle"/>
</dbReference>
<dbReference type="SUPFAM" id="SSF110221">
    <property type="entry name" value="AbfB domain"/>
    <property type="match status" value="1"/>
</dbReference>
<dbReference type="OrthoDB" id="5358475at2759"/>
<protein>
    <submittedName>
        <fullName evidence="4">Uncharacterized protein</fullName>
    </submittedName>
</protein>
<accession>A0A830CHL2</accession>
<dbReference type="EMBL" id="BMAC01000542">
    <property type="protein sequence ID" value="GFP98766.1"/>
    <property type="molecule type" value="Genomic_DNA"/>
</dbReference>
<feature type="chain" id="PRO_5032455880" evidence="1">
    <location>
        <begin position="18"/>
        <end position="853"/>
    </location>
</feature>
<dbReference type="SUPFAM" id="SSF48208">
    <property type="entry name" value="Six-hairpin glycosidases"/>
    <property type="match status" value="1"/>
</dbReference>
<dbReference type="PANTHER" id="PTHR31151:SF0">
    <property type="entry name" value="PROLINE-TRNA LIGASE (DUF1680)"/>
    <property type="match status" value="1"/>
</dbReference>
<feature type="domain" description="Non-reducing end beta-L-arabinofuranosidase-like GH127 catalytic" evidence="2">
    <location>
        <begin position="106"/>
        <end position="488"/>
    </location>
</feature>
<feature type="signal peptide" evidence="1">
    <location>
        <begin position="1"/>
        <end position="17"/>
    </location>
</feature>
<feature type="domain" description="Non-reducing end beta-L-arabinofuranosidase-like GH127 middle" evidence="3">
    <location>
        <begin position="501"/>
        <end position="603"/>
    </location>
</feature>
<dbReference type="InterPro" id="IPR012878">
    <property type="entry name" value="Beta-AFase-like_GH127_cat"/>
</dbReference>
<dbReference type="Gene3D" id="2.80.10.50">
    <property type="match status" value="1"/>
</dbReference>
<dbReference type="Proteomes" id="UP000653305">
    <property type="component" value="Unassembled WGS sequence"/>
</dbReference>
<gene>
    <name evidence="4" type="ORF">PHJA_002020500</name>
</gene>
<name>A0A830CHL2_9LAMI</name>
<dbReference type="Pfam" id="PF20736">
    <property type="entry name" value="Glyco_hydro127M"/>
    <property type="match status" value="1"/>
</dbReference>
<proteinExistence type="predicted"/>
<keyword evidence="5" id="KW-1185">Reference proteome</keyword>
<reference evidence="4" key="1">
    <citation type="submission" date="2020-07" db="EMBL/GenBank/DDBJ databases">
        <title>Ethylene signaling mediates host invasion by parasitic plants.</title>
        <authorList>
            <person name="Yoshida S."/>
        </authorList>
    </citation>
    <scope>NUCLEOTIDE SEQUENCE</scope>
    <source>
        <strain evidence="4">Okayama</strain>
    </source>
</reference>
<dbReference type="AlphaFoldDB" id="A0A830CHL2"/>
<dbReference type="InterPro" id="IPR008928">
    <property type="entry name" value="6-hairpin_glycosidase_sf"/>
</dbReference>
<comment type="caution">
    <text evidence="4">The sequence shown here is derived from an EMBL/GenBank/DDBJ whole genome shotgun (WGS) entry which is preliminary data.</text>
</comment>
<evidence type="ECO:0000313" key="4">
    <source>
        <dbReference type="EMBL" id="GFP98766.1"/>
    </source>
</evidence>
<evidence type="ECO:0000259" key="2">
    <source>
        <dbReference type="Pfam" id="PF07944"/>
    </source>
</evidence>
<dbReference type="InterPro" id="IPR036195">
    <property type="entry name" value="AbfB_ABD_sf"/>
</dbReference>